<dbReference type="SMART" id="SM00530">
    <property type="entry name" value="HTH_XRE"/>
    <property type="match status" value="1"/>
</dbReference>
<name>A0A1H6UNX3_9ACTN</name>
<sequence length="295" mass="32813">MTMVSAEESPAVGPTVLRMLLGAQLRRLRESRGVTRESAGWEIRSSESKISRMELGRVGFKERDVADLLTLYGVTAEQERTALLKLARDANNPGWWHRYGDVLPAWFQSYLGLEAAAALIRSYEVQFVPGLLQTREYARAVVLLGHGGAGPAEIDRRVDLRMRRQELLHRPHPPRLWAVVDEAALRRPIGGPQVMRGQLEALLEATRTPNVRLQVIPFAAGGHAAAGGAFTILRFGDQDLPDIVYIEQLTSAIYLDKREDLDFYAVAMERLCVEAEPPERTSAILEGIIADLGPR</sequence>
<accession>A0A1H6UNX3</accession>
<dbReference type="GO" id="GO:0003677">
    <property type="term" value="F:DNA binding"/>
    <property type="evidence" value="ECO:0007669"/>
    <property type="project" value="InterPro"/>
</dbReference>
<gene>
    <name evidence="2" type="ORF">SAMN05443287_102191</name>
</gene>
<dbReference type="InterPro" id="IPR010982">
    <property type="entry name" value="Lambda_DNA-bd_dom_sf"/>
</dbReference>
<dbReference type="EMBL" id="FNYV01000002">
    <property type="protein sequence ID" value="SEI89725.1"/>
    <property type="molecule type" value="Genomic_DNA"/>
</dbReference>
<reference evidence="3" key="1">
    <citation type="submission" date="2016-10" db="EMBL/GenBank/DDBJ databases">
        <authorList>
            <person name="Varghese N."/>
            <person name="Submissions S."/>
        </authorList>
    </citation>
    <scope>NUCLEOTIDE SEQUENCE [LARGE SCALE GENOMIC DNA]</scope>
    <source>
        <strain evidence="3">CGMCC 4.7038</strain>
    </source>
</reference>
<dbReference type="Gene3D" id="1.10.260.40">
    <property type="entry name" value="lambda repressor-like DNA-binding domains"/>
    <property type="match status" value="1"/>
</dbReference>
<dbReference type="STRING" id="1144548.SAMN05443287_102191"/>
<feature type="domain" description="HTH cro/C1-type" evidence="1">
    <location>
        <begin position="24"/>
        <end position="79"/>
    </location>
</feature>
<dbReference type="InterPro" id="IPR043917">
    <property type="entry name" value="DUF5753"/>
</dbReference>
<evidence type="ECO:0000313" key="2">
    <source>
        <dbReference type="EMBL" id="SEI89725.1"/>
    </source>
</evidence>
<dbReference type="Pfam" id="PF19054">
    <property type="entry name" value="DUF5753"/>
    <property type="match status" value="1"/>
</dbReference>
<dbReference type="AlphaFoldDB" id="A0A1H6UNX3"/>
<evidence type="ECO:0000313" key="3">
    <source>
        <dbReference type="Proteomes" id="UP000198707"/>
    </source>
</evidence>
<protein>
    <submittedName>
        <fullName evidence="2">Helix-turn-helix domain-containing protein</fullName>
    </submittedName>
</protein>
<evidence type="ECO:0000259" key="1">
    <source>
        <dbReference type="SMART" id="SM00530"/>
    </source>
</evidence>
<dbReference type="SUPFAM" id="SSF47413">
    <property type="entry name" value="lambda repressor-like DNA-binding domains"/>
    <property type="match status" value="1"/>
</dbReference>
<dbReference type="Pfam" id="PF13560">
    <property type="entry name" value="HTH_31"/>
    <property type="match status" value="1"/>
</dbReference>
<dbReference type="Proteomes" id="UP000198707">
    <property type="component" value="Unassembled WGS sequence"/>
</dbReference>
<organism evidence="2 3">
    <name type="scientific">Micromonospora phaseoli</name>
    <dbReference type="NCBI Taxonomy" id="1144548"/>
    <lineage>
        <taxon>Bacteria</taxon>
        <taxon>Bacillati</taxon>
        <taxon>Actinomycetota</taxon>
        <taxon>Actinomycetes</taxon>
        <taxon>Micromonosporales</taxon>
        <taxon>Micromonosporaceae</taxon>
        <taxon>Micromonospora</taxon>
    </lineage>
</organism>
<dbReference type="RefSeq" id="WP_372433260.1">
    <property type="nucleotide sequence ID" value="NZ_BOPI01000003.1"/>
</dbReference>
<proteinExistence type="predicted"/>
<keyword evidence="3" id="KW-1185">Reference proteome</keyword>
<dbReference type="InterPro" id="IPR001387">
    <property type="entry name" value="Cro/C1-type_HTH"/>
</dbReference>
<dbReference type="CDD" id="cd00093">
    <property type="entry name" value="HTH_XRE"/>
    <property type="match status" value="1"/>
</dbReference>